<reference evidence="3" key="1">
    <citation type="journal article" date="2019" name="Int. J. Syst. Evol. Microbiol.">
        <title>The Global Catalogue of Microorganisms (GCM) 10K type strain sequencing project: providing services to taxonomists for standard genome sequencing and annotation.</title>
        <authorList>
            <consortium name="The Broad Institute Genomics Platform"/>
            <consortium name="The Broad Institute Genome Sequencing Center for Infectious Disease"/>
            <person name="Wu L."/>
            <person name="Ma J."/>
        </authorList>
    </citation>
    <scope>NUCLEOTIDE SEQUENCE [LARGE SCALE GENOMIC DNA]</scope>
    <source>
        <strain evidence="3">CGMCC 4.7382</strain>
    </source>
</reference>
<dbReference type="Pfam" id="PF13578">
    <property type="entry name" value="Methyltransf_24"/>
    <property type="match status" value="1"/>
</dbReference>
<keyword evidence="1" id="KW-1133">Transmembrane helix</keyword>
<dbReference type="SUPFAM" id="SSF53335">
    <property type="entry name" value="S-adenosyl-L-methionine-dependent methyltransferases"/>
    <property type="match status" value="1"/>
</dbReference>
<keyword evidence="2" id="KW-0489">Methyltransferase</keyword>
<dbReference type="RefSeq" id="WP_379873325.1">
    <property type="nucleotide sequence ID" value="NZ_JBHTBH010000013.1"/>
</dbReference>
<name>A0ABW2KNX8_9ACTN</name>
<comment type="caution">
    <text evidence="2">The sequence shown here is derived from an EMBL/GenBank/DDBJ whole genome shotgun (WGS) entry which is preliminary data.</text>
</comment>
<protein>
    <submittedName>
        <fullName evidence="2">Class I SAM-dependent methyltransferase</fullName>
        <ecNumber evidence="2">2.1.1.-</ecNumber>
    </submittedName>
</protein>
<accession>A0ABW2KNX8</accession>
<dbReference type="EMBL" id="JBHTBH010000013">
    <property type="protein sequence ID" value="MFC7330679.1"/>
    <property type="molecule type" value="Genomic_DNA"/>
</dbReference>
<dbReference type="Gene3D" id="3.40.50.150">
    <property type="entry name" value="Vaccinia Virus protein VP39"/>
    <property type="match status" value="1"/>
</dbReference>
<keyword evidence="2" id="KW-0808">Transferase</keyword>
<evidence type="ECO:0000313" key="3">
    <source>
        <dbReference type="Proteomes" id="UP001596540"/>
    </source>
</evidence>
<sequence length="350" mass="38932">MRMPSPRLWAPPAVAGAVGVAVLGVLVANGTVDWIAGVQLLALWGLALAVGLLLLVVRRISRNMDRLGRRLEKYHKSAASEGGIAQRLESMHRMLRLVRDNDVPSLHADARQLGSKLMEEQRGRFDRLTKHVTEQGRRDYQQQVAERELREFIAPDRFMPALRGWAASPDVLCVLVEKIRERRPGLVVECGSGASSVWLGLALRRVGEGRLVALEHDERYAELSRDLVAAHGLSDVVEVRYAPLRPWSPKDPEGEEEAQSQPWYDLDAIADLTDIDLLFVDGPPGGTARLARYPAGPVLLPRCSPRAVVVLDDTVRTAEQETSDRWLADHPGFDRVKVETEKGTHVLTRK</sequence>
<feature type="transmembrane region" description="Helical" evidence="1">
    <location>
        <begin position="7"/>
        <end position="28"/>
    </location>
</feature>
<dbReference type="EC" id="2.1.1.-" evidence="2"/>
<evidence type="ECO:0000256" key="1">
    <source>
        <dbReference type="SAM" id="Phobius"/>
    </source>
</evidence>
<dbReference type="GO" id="GO:0032259">
    <property type="term" value="P:methylation"/>
    <property type="evidence" value="ECO:0007669"/>
    <property type="project" value="UniProtKB-KW"/>
</dbReference>
<dbReference type="Proteomes" id="UP001596540">
    <property type="component" value="Unassembled WGS sequence"/>
</dbReference>
<dbReference type="GO" id="GO:0008168">
    <property type="term" value="F:methyltransferase activity"/>
    <property type="evidence" value="ECO:0007669"/>
    <property type="project" value="UniProtKB-KW"/>
</dbReference>
<feature type="transmembrane region" description="Helical" evidence="1">
    <location>
        <begin position="34"/>
        <end position="57"/>
    </location>
</feature>
<organism evidence="2 3">
    <name type="scientific">Marinactinospora rubrisoli</name>
    <dbReference type="NCBI Taxonomy" id="2715399"/>
    <lineage>
        <taxon>Bacteria</taxon>
        <taxon>Bacillati</taxon>
        <taxon>Actinomycetota</taxon>
        <taxon>Actinomycetes</taxon>
        <taxon>Streptosporangiales</taxon>
        <taxon>Nocardiopsidaceae</taxon>
        <taxon>Marinactinospora</taxon>
    </lineage>
</organism>
<keyword evidence="1" id="KW-0812">Transmembrane</keyword>
<proteinExistence type="predicted"/>
<gene>
    <name evidence="2" type="ORF">ACFQRF_23390</name>
</gene>
<keyword evidence="3" id="KW-1185">Reference proteome</keyword>
<evidence type="ECO:0000313" key="2">
    <source>
        <dbReference type="EMBL" id="MFC7330679.1"/>
    </source>
</evidence>
<dbReference type="InterPro" id="IPR029063">
    <property type="entry name" value="SAM-dependent_MTases_sf"/>
</dbReference>
<keyword evidence="1" id="KW-0472">Membrane</keyword>